<evidence type="ECO:0000313" key="2">
    <source>
        <dbReference type="EMBL" id="QLY29170.1"/>
    </source>
</evidence>
<dbReference type="AlphaFoldDB" id="A0A7D6VGK5"/>
<dbReference type="InterPro" id="IPR017520">
    <property type="entry name" value="CHP03086"/>
</dbReference>
<accession>A0A7D6VGK5</accession>
<dbReference type="EMBL" id="CP059399">
    <property type="protein sequence ID" value="QLY29170.1"/>
    <property type="molecule type" value="Genomic_DNA"/>
</dbReference>
<evidence type="ECO:0000313" key="3">
    <source>
        <dbReference type="Proteomes" id="UP000515512"/>
    </source>
</evidence>
<gene>
    <name evidence="2" type="ORF">H0264_28310</name>
</gene>
<proteinExistence type="predicted"/>
<name>A0A7D6VGK5_9NOCA</name>
<dbReference type="KEGG" id="nhu:H0264_28310"/>
<organism evidence="2 3">
    <name type="scientific">Nocardia huaxiensis</name>
    <dbReference type="NCBI Taxonomy" id="2755382"/>
    <lineage>
        <taxon>Bacteria</taxon>
        <taxon>Bacillati</taxon>
        <taxon>Actinomycetota</taxon>
        <taxon>Actinomycetes</taxon>
        <taxon>Mycobacteriales</taxon>
        <taxon>Nocardiaceae</taxon>
        <taxon>Nocardia</taxon>
    </lineage>
</organism>
<feature type="domain" description="Mycothiol-dependent maleylpyruvate isomerase metal-binding" evidence="1">
    <location>
        <begin position="30"/>
        <end position="147"/>
    </location>
</feature>
<dbReference type="Gene3D" id="1.20.120.450">
    <property type="entry name" value="dinb family like domain"/>
    <property type="match status" value="1"/>
</dbReference>
<evidence type="ECO:0000259" key="1">
    <source>
        <dbReference type="Pfam" id="PF11716"/>
    </source>
</evidence>
<reference evidence="2 3" key="1">
    <citation type="submission" date="2020-07" db="EMBL/GenBank/DDBJ databases">
        <authorList>
            <person name="Zhuang K."/>
            <person name="Ran Y."/>
        </authorList>
    </citation>
    <scope>NUCLEOTIDE SEQUENCE [LARGE SCALE GENOMIC DNA]</scope>
    <source>
        <strain evidence="2 3">WCH-YHL-001</strain>
    </source>
</reference>
<dbReference type="InterPro" id="IPR034660">
    <property type="entry name" value="DinB/YfiT-like"/>
</dbReference>
<keyword evidence="3" id="KW-1185">Reference proteome</keyword>
<dbReference type="NCBIfam" id="TIGR03086">
    <property type="entry name" value="TIGR03086 family metal-binding protein"/>
    <property type="match status" value="1"/>
</dbReference>
<dbReference type="InterPro" id="IPR017517">
    <property type="entry name" value="Maleyloyr_isom"/>
</dbReference>
<dbReference type="NCBIfam" id="TIGR03083">
    <property type="entry name" value="maleylpyruvate isomerase family mycothiol-dependent enzyme"/>
    <property type="match status" value="1"/>
</dbReference>
<dbReference type="GO" id="GO:0046872">
    <property type="term" value="F:metal ion binding"/>
    <property type="evidence" value="ECO:0007669"/>
    <property type="project" value="InterPro"/>
</dbReference>
<dbReference type="SUPFAM" id="SSF109854">
    <property type="entry name" value="DinB/YfiT-like putative metalloenzymes"/>
    <property type="match status" value="1"/>
</dbReference>
<dbReference type="RefSeq" id="WP_181580375.1">
    <property type="nucleotide sequence ID" value="NZ_CP059399.1"/>
</dbReference>
<sequence>MTTESTTSKNFESLIAGIDLIALHARVVETSVEVASHVTPADLTKPTPCAGWTLDDLLAHMIAQHYGFAAAARGVGDRERWHPRPLGPDPAADYRAAAEHVLTAFAEPDVLDRNFPLPEFTTAFEFPGAQAVTFHFIDYVVHSWDVARTLGATVAFGDEILKLALPVARFVPDDKSRTVPGAAFAPAVAWSGDSTLDAVLALLGRSPDWAPAHPETSVR</sequence>
<dbReference type="InterPro" id="IPR024344">
    <property type="entry name" value="MDMPI_metal-binding"/>
</dbReference>
<dbReference type="Pfam" id="PF11716">
    <property type="entry name" value="MDMPI_N"/>
    <property type="match status" value="1"/>
</dbReference>
<protein>
    <submittedName>
        <fullName evidence="2">TIGR03086 family protein</fullName>
    </submittedName>
</protein>
<dbReference type="Proteomes" id="UP000515512">
    <property type="component" value="Chromosome"/>
</dbReference>